<keyword evidence="3 10" id="KW-0812">Transmembrane</keyword>
<evidence type="ECO:0000313" key="11">
    <source>
        <dbReference type="EMBL" id="MFC0523820.1"/>
    </source>
</evidence>
<comment type="subcellular location">
    <subcellularLocation>
        <location evidence="1 10">Cell membrane</location>
        <topology evidence="1 10">Multi-pass membrane protein</topology>
    </subcellularLocation>
</comment>
<evidence type="ECO:0000256" key="4">
    <source>
        <dbReference type="ARBA" id="ARBA00022989"/>
    </source>
</evidence>
<comment type="activity regulation">
    <text evidence="10">Na(+) is not transported, but it plays an essential structural role and its presence is essential for fluoride channel function.</text>
</comment>
<feature type="transmembrane region" description="Helical" evidence="10">
    <location>
        <begin position="97"/>
        <end position="116"/>
    </location>
</feature>
<comment type="similarity">
    <text evidence="7 10">Belongs to the fluoride channel Fluc/FEX (TC 1.A.43) family.</text>
</comment>
<keyword evidence="2 10" id="KW-1003">Cell membrane</keyword>
<comment type="catalytic activity">
    <reaction evidence="8">
        <text>fluoride(in) = fluoride(out)</text>
        <dbReference type="Rhea" id="RHEA:76159"/>
        <dbReference type="ChEBI" id="CHEBI:17051"/>
    </reaction>
    <physiologicalReaction direction="left-to-right" evidence="8">
        <dbReference type="Rhea" id="RHEA:76160"/>
    </physiologicalReaction>
</comment>
<comment type="function">
    <text evidence="9 10">Fluoride-specific ion channel. Important for reducing fluoride concentration in the cell, thus reducing its toxicity.</text>
</comment>
<feature type="binding site" evidence="10">
    <location>
        <position position="73"/>
    </location>
    <ligand>
        <name>Na(+)</name>
        <dbReference type="ChEBI" id="CHEBI:29101"/>
        <note>structural</note>
    </ligand>
</feature>
<evidence type="ECO:0000256" key="10">
    <source>
        <dbReference type="HAMAP-Rule" id="MF_00454"/>
    </source>
</evidence>
<feature type="transmembrane region" description="Helical" evidence="10">
    <location>
        <begin position="38"/>
        <end position="55"/>
    </location>
</feature>
<evidence type="ECO:0000256" key="9">
    <source>
        <dbReference type="ARBA" id="ARBA00049940"/>
    </source>
</evidence>
<protein>
    <recommendedName>
        <fullName evidence="10">Fluoride-specific ion channel FluC</fullName>
    </recommendedName>
</protein>
<gene>
    <name evidence="10 11" type="primary">crcB</name>
    <name evidence="10" type="synonym">fluC</name>
    <name evidence="11" type="ORF">ACFFGV_09655</name>
</gene>
<keyword evidence="10" id="KW-0915">Sodium</keyword>
<evidence type="ECO:0000256" key="3">
    <source>
        <dbReference type="ARBA" id="ARBA00022692"/>
    </source>
</evidence>
<keyword evidence="5 10" id="KW-0472">Membrane</keyword>
<proteinExistence type="inferred from homology"/>
<evidence type="ECO:0000256" key="2">
    <source>
        <dbReference type="ARBA" id="ARBA00022475"/>
    </source>
</evidence>
<organism evidence="11 12">
    <name type="scientific">Pontibacillus salicampi</name>
    <dbReference type="NCBI Taxonomy" id="1449801"/>
    <lineage>
        <taxon>Bacteria</taxon>
        <taxon>Bacillati</taxon>
        <taxon>Bacillota</taxon>
        <taxon>Bacilli</taxon>
        <taxon>Bacillales</taxon>
        <taxon>Bacillaceae</taxon>
        <taxon>Pontibacillus</taxon>
    </lineage>
</organism>
<dbReference type="RefSeq" id="WP_377347120.1">
    <property type="nucleotide sequence ID" value="NZ_JBHLTP010000008.1"/>
</dbReference>
<dbReference type="Proteomes" id="UP001589836">
    <property type="component" value="Unassembled WGS sequence"/>
</dbReference>
<evidence type="ECO:0000256" key="1">
    <source>
        <dbReference type="ARBA" id="ARBA00004651"/>
    </source>
</evidence>
<dbReference type="NCBIfam" id="TIGR00494">
    <property type="entry name" value="crcB"/>
    <property type="match status" value="1"/>
</dbReference>
<dbReference type="HAMAP" id="MF_00454">
    <property type="entry name" value="FluC"/>
    <property type="match status" value="1"/>
</dbReference>
<reference evidence="11 12" key="1">
    <citation type="submission" date="2024-09" db="EMBL/GenBank/DDBJ databases">
        <authorList>
            <person name="Sun Q."/>
            <person name="Mori K."/>
        </authorList>
    </citation>
    <scope>NUCLEOTIDE SEQUENCE [LARGE SCALE GENOMIC DNA]</scope>
    <source>
        <strain evidence="11 12">NCAIM B.02529</strain>
    </source>
</reference>
<dbReference type="PANTHER" id="PTHR28259">
    <property type="entry name" value="FLUORIDE EXPORT PROTEIN 1-RELATED"/>
    <property type="match status" value="1"/>
</dbReference>
<dbReference type="EMBL" id="JBHLTP010000008">
    <property type="protein sequence ID" value="MFC0523820.1"/>
    <property type="molecule type" value="Genomic_DNA"/>
</dbReference>
<keyword evidence="10" id="KW-0813">Transport</keyword>
<evidence type="ECO:0000256" key="8">
    <source>
        <dbReference type="ARBA" id="ARBA00035585"/>
    </source>
</evidence>
<keyword evidence="10" id="KW-0479">Metal-binding</keyword>
<evidence type="ECO:0000256" key="7">
    <source>
        <dbReference type="ARBA" id="ARBA00035120"/>
    </source>
</evidence>
<sequence>MNAYVSVFVGGCLGAIARYGLSLSISTTYRFPYETLTANWLGCFLLTYLMAHPYLSSRLSTSTRIGLGTGLLGAFTTFSTFTIETIDLWINGLGGQALLYIFLSIFGGISLAWAGFRMARIGGKSV</sequence>
<keyword evidence="10" id="KW-0406">Ion transport</keyword>
<name>A0ABV6LN34_9BACI</name>
<evidence type="ECO:0000256" key="6">
    <source>
        <dbReference type="ARBA" id="ARBA00023303"/>
    </source>
</evidence>
<accession>A0ABV6LN34</accession>
<dbReference type="Pfam" id="PF02537">
    <property type="entry name" value="CRCB"/>
    <property type="match status" value="1"/>
</dbReference>
<feature type="binding site" evidence="10">
    <location>
        <position position="76"/>
    </location>
    <ligand>
        <name>Na(+)</name>
        <dbReference type="ChEBI" id="CHEBI:29101"/>
        <note>structural</note>
    </ligand>
</feature>
<feature type="transmembrane region" description="Helical" evidence="10">
    <location>
        <begin position="67"/>
        <end position="91"/>
    </location>
</feature>
<comment type="caution">
    <text evidence="11">The sequence shown here is derived from an EMBL/GenBank/DDBJ whole genome shotgun (WGS) entry which is preliminary data.</text>
</comment>
<evidence type="ECO:0000313" key="12">
    <source>
        <dbReference type="Proteomes" id="UP001589836"/>
    </source>
</evidence>
<dbReference type="PANTHER" id="PTHR28259:SF1">
    <property type="entry name" value="FLUORIDE EXPORT PROTEIN 1-RELATED"/>
    <property type="match status" value="1"/>
</dbReference>
<evidence type="ECO:0000256" key="5">
    <source>
        <dbReference type="ARBA" id="ARBA00023136"/>
    </source>
</evidence>
<dbReference type="InterPro" id="IPR003691">
    <property type="entry name" value="FluC"/>
</dbReference>
<keyword evidence="6 10" id="KW-0407">Ion channel</keyword>
<keyword evidence="4 10" id="KW-1133">Transmembrane helix</keyword>
<keyword evidence="12" id="KW-1185">Reference proteome</keyword>